<dbReference type="RefSeq" id="WP_203918992.1">
    <property type="nucleotide sequence ID" value="NZ_BONZ01000033.1"/>
</dbReference>
<evidence type="ECO:0000313" key="7">
    <source>
        <dbReference type="Proteomes" id="UP000642748"/>
    </source>
</evidence>
<evidence type="ECO:0000256" key="3">
    <source>
        <dbReference type="ARBA" id="ARBA00023002"/>
    </source>
</evidence>
<evidence type="ECO:0000313" key="6">
    <source>
        <dbReference type="EMBL" id="GIH15355.1"/>
    </source>
</evidence>
<dbReference type="GO" id="GO:0046306">
    <property type="term" value="P:alkanesulfonate catabolic process"/>
    <property type="evidence" value="ECO:0007669"/>
    <property type="project" value="TreeGrafter"/>
</dbReference>
<keyword evidence="1" id="KW-0285">Flavoprotein</keyword>
<dbReference type="Proteomes" id="UP000642748">
    <property type="component" value="Unassembled WGS sequence"/>
</dbReference>
<evidence type="ECO:0000256" key="2">
    <source>
        <dbReference type="ARBA" id="ARBA00022643"/>
    </source>
</evidence>
<reference evidence="6" key="1">
    <citation type="submission" date="2021-01" db="EMBL/GenBank/DDBJ databases">
        <title>Whole genome shotgun sequence of Rugosimonospora africana NBRC 104875.</title>
        <authorList>
            <person name="Komaki H."/>
            <person name="Tamura T."/>
        </authorList>
    </citation>
    <scope>NUCLEOTIDE SEQUENCE</scope>
    <source>
        <strain evidence="6">NBRC 104875</strain>
    </source>
</reference>
<dbReference type="InterPro" id="IPR050172">
    <property type="entry name" value="SsuD_RutA_monooxygenase"/>
</dbReference>
<keyword evidence="7" id="KW-1185">Reference proteome</keyword>
<sequence length="265" mass="28527">MDLRYAVGLPVVGEFGDVHTLVELAVAAQRHGWDGVYLWDHVLYHESGWPVASPVVAASAIAAATDRLRVIMAVNLPRRQILDVARDTATIDALSGRRLTVLAVLGSMEREYTDGGLDADPRTRGRALDERLTRLRDLWAEWDVPRVPVWCGGRWPRRAGLRRAARCDGAMPTFEGLWPPGTVPVDRFAAAASFVRDLAPGPLDIAVEGSTAGPAEAALVAPYAAAGLTWWVEALGWWRGDLRAAAARIAAGPPAAGRDPGPRHG</sequence>
<dbReference type="EMBL" id="BONZ01000033">
    <property type="protein sequence ID" value="GIH15355.1"/>
    <property type="molecule type" value="Genomic_DNA"/>
</dbReference>
<accession>A0A8J3VQP6</accession>
<name>A0A8J3VQP6_9ACTN</name>
<proteinExistence type="predicted"/>
<comment type="caution">
    <text evidence="6">The sequence shown here is derived from an EMBL/GenBank/DDBJ whole genome shotgun (WGS) entry which is preliminary data.</text>
</comment>
<keyword evidence="3" id="KW-0560">Oxidoreductase</keyword>
<dbReference type="GO" id="GO:0008726">
    <property type="term" value="F:alkanesulfonate monooxygenase activity"/>
    <property type="evidence" value="ECO:0007669"/>
    <property type="project" value="TreeGrafter"/>
</dbReference>
<keyword evidence="2" id="KW-0288">FMN</keyword>
<dbReference type="Gene3D" id="3.20.20.30">
    <property type="entry name" value="Luciferase-like domain"/>
    <property type="match status" value="1"/>
</dbReference>
<dbReference type="InterPro" id="IPR036661">
    <property type="entry name" value="Luciferase-like_sf"/>
</dbReference>
<dbReference type="PANTHER" id="PTHR42847">
    <property type="entry name" value="ALKANESULFONATE MONOOXYGENASE"/>
    <property type="match status" value="1"/>
</dbReference>
<dbReference type="AlphaFoldDB" id="A0A8J3VQP6"/>
<evidence type="ECO:0000256" key="4">
    <source>
        <dbReference type="ARBA" id="ARBA00023033"/>
    </source>
</evidence>
<dbReference type="PANTHER" id="PTHR42847:SF4">
    <property type="entry name" value="ALKANESULFONATE MONOOXYGENASE-RELATED"/>
    <property type="match status" value="1"/>
</dbReference>
<gene>
    <name evidence="6" type="ORF">Raf01_35270</name>
</gene>
<dbReference type="InterPro" id="IPR011251">
    <property type="entry name" value="Luciferase-like_dom"/>
</dbReference>
<evidence type="ECO:0000259" key="5">
    <source>
        <dbReference type="Pfam" id="PF00296"/>
    </source>
</evidence>
<protein>
    <submittedName>
        <fullName evidence="6">Luciferase-like protein</fullName>
    </submittedName>
</protein>
<evidence type="ECO:0000256" key="1">
    <source>
        <dbReference type="ARBA" id="ARBA00022630"/>
    </source>
</evidence>
<feature type="domain" description="Luciferase-like" evidence="5">
    <location>
        <begin position="17"/>
        <end position="174"/>
    </location>
</feature>
<keyword evidence="4" id="KW-0503">Monooxygenase</keyword>
<dbReference type="Pfam" id="PF00296">
    <property type="entry name" value="Bac_luciferase"/>
    <property type="match status" value="1"/>
</dbReference>
<organism evidence="6 7">
    <name type="scientific">Rugosimonospora africana</name>
    <dbReference type="NCBI Taxonomy" id="556532"/>
    <lineage>
        <taxon>Bacteria</taxon>
        <taxon>Bacillati</taxon>
        <taxon>Actinomycetota</taxon>
        <taxon>Actinomycetes</taxon>
        <taxon>Micromonosporales</taxon>
        <taxon>Micromonosporaceae</taxon>
        <taxon>Rugosimonospora</taxon>
    </lineage>
</organism>
<dbReference type="SUPFAM" id="SSF51679">
    <property type="entry name" value="Bacterial luciferase-like"/>
    <property type="match status" value="1"/>
</dbReference>